<name>A0ABQ7E4T0_BRACR</name>
<evidence type="ECO:0000313" key="2">
    <source>
        <dbReference type="EMBL" id="KAF3592002.1"/>
    </source>
</evidence>
<evidence type="ECO:0000256" key="1">
    <source>
        <dbReference type="SAM" id="SignalP"/>
    </source>
</evidence>
<dbReference type="EMBL" id="QGKV02000299">
    <property type="protein sequence ID" value="KAF3592002.1"/>
    <property type="molecule type" value="Genomic_DNA"/>
</dbReference>
<sequence length="288" mass="31387">MSSGVLVLPVSIWLGQLGVAGYEACGAVWRFYKPDFGGTRFHGASYARGDLGIPGIQGNKENLTFPWFIVNGRERQPVSEGFRKMSYWNMPGLVQIGSTKDVTGWSIWSEIDSSGHGHDLQAFLKYSLVLIEENMVVGLGQKSVETPPKHLVVAWCFLGCFGVLLNDLEGRLVAILELGAPRFPVRPDPVGQFRSSAACLSPGRLQTRALVRSGIETLSRTKVRSGGEDRLWIDDRSWFEVPIEGIRCVWSVPVVPSVLVGPTGKVLVLELDPVGSTLSTPDGVVPIV</sequence>
<feature type="chain" id="PRO_5047008856" evidence="1">
    <location>
        <begin position="21"/>
        <end position="288"/>
    </location>
</feature>
<dbReference type="Proteomes" id="UP000266723">
    <property type="component" value="Unassembled WGS sequence"/>
</dbReference>
<keyword evidence="1" id="KW-0732">Signal</keyword>
<reference evidence="2 3" key="1">
    <citation type="journal article" date="2020" name="BMC Genomics">
        <title>Intraspecific diversification of the crop wild relative Brassica cretica Lam. using demographic model selection.</title>
        <authorList>
            <person name="Kioukis A."/>
            <person name="Michalopoulou V.A."/>
            <person name="Briers L."/>
            <person name="Pirintsos S."/>
            <person name="Studholme D.J."/>
            <person name="Pavlidis P."/>
            <person name="Sarris P.F."/>
        </authorList>
    </citation>
    <scope>NUCLEOTIDE SEQUENCE [LARGE SCALE GENOMIC DNA]</scope>
    <source>
        <strain evidence="3">cv. PFS-1207/04</strain>
    </source>
</reference>
<organism evidence="2 3">
    <name type="scientific">Brassica cretica</name>
    <name type="common">Mustard</name>
    <dbReference type="NCBI Taxonomy" id="69181"/>
    <lineage>
        <taxon>Eukaryota</taxon>
        <taxon>Viridiplantae</taxon>
        <taxon>Streptophyta</taxon>
        <taxon>Embryophyta</taxon>
        <taxon>Tracheophyta</taxon>
        <taxon>Spermatophyta</taxon>
        <taxon>Magnoliopsida</taxon>
        <taxon>eudicotyledons</taxon>
        <taxon>Gunneridae</taxon>
        <taxon>Pentapetalae</taxon>
        <taxon>rosids</taxon>
        <taxon>malvids</taxon>
        <taxon>Brassicales</taxon>
        <taxon>Brassicaceae</taxon>
        <taxon>Brassiceae</taxon>
        <taxon>Brassica</taxon>
    </lineage>
</organism>
<protein>
    <submittedName>
        <fullName evidence="2">Uncharacterized protein</fullName>
    </submittedName>
</protein>
<proteinExistence type="predicted"/>
<comment type="caution">
    <text evidence="2">The sequence shown here is derived from an EMBL/GenBank/DDBJ whole genome shotgun (WGS) entry which is preliminary data.</text>
</comment>
<keyword evidence="3" id="KW-1185">Reference proteome</keyword>
<evidence type="ECO:0000313" key="3">
    <source>
        <dbReference type="Proteomes" id="UP000266723"/>
    </source>
</evidence>
<feature type="signal peptide" evidence="1">
    <location>
        <begin position="1"/>
        <end position="20"/>
    </location>
</feature>
<accession>A0ABQ7E4T0</accession>
<gene>
    <name evidence="2" type="ORF">DY000_02025897</name>
</gene>